<feature type="domain" description="Single" evidence="3">
    <location>
        <begin position="12"/>
        <end position="79"/>
    </location>
</feature>
<dbReference type="GO" id="GO:0005576">
    <property type="term" value="C:extracellular region"/>
    <property type="evidence" value="ECO:0007669"/>
    <property type="project" value="UniProtKB-SubCell"/>
</dbReference>
<sequence length="80" mass="8830">MLSARIDFPGHCWLKSFKKAVKGGEEWTDRENCLKYSCSAEDFSYKIGGCGLLNAPTSCSIIPGDKTKDYPDCCPKISCN</sequence>
<evidence type="ECO:0000256" key="1">
    <source>
        <dbReference type="ARBA" id="ARBA00004613"/>
    </source>
</evidence>
<evidence type="ECO:0000256" key="2">
    <source>
        <dbReference type="ARBA" id="ARBA00022525"/>
    </source>
</evidence>
<dbReference type="SMART" id="SM01318">
    <property type="entry name" value="SVWC"/>
    <property type="match status" value="1"/>
</dbReference>
<dbReference type="VEuPathDB" id="VectorBase:PPAI003195"/>
<dbReference type="EMBL" id="AJVK01026268">
    <property type="status" value="NOT_ANNOTATED_CDS"/>
    <property type="molecule type" value="Genomic_DNA"/>
</dbReference>
<dbReference type="PANTHER" id="PTHR39957">
    <property type="entry name" value="AT09846P1-RELATED"/>
    <property type="match status" value="1"/>
</dbReference>
<dbReference type="EMBL" id="AJVK01026269">
    <property type="status" value="NOT_ANNOTATED_CDS"/>
    <property type="molecule type" value="Genomic_DNA"/>
</dbReference>
<dbReference type="Pfam" id="PF15430">
    <property type="entry name" value="SVWC"/>
    <property type="match status" value="1"/>
</dbReference>
<accession>A0A1B0GMK8</accession>
<dbReference type="EnsemblMetazoa" id="PPAI003195-RA">
    <property type="protein sequence ID" value="PPAI003195-PA"/>
    <property type="gene ID" value="PPAI003195"/>
</dbReference>
<organism evidence="4 5">
    <name type="scientific">Phlebotomus papatasi</name>
    <name type="common">Sandfly</name>
    <dbReference type="NCBI Taxonomy" id="29031"/>
    <lineage>
        <taxon>Eukaryota</taxon>
        <taxon>Metazoa</taxon>
        <taxon>Ecdysozoa</taxon>
        <taxon>Arthropoda</taxon>
        <taxon>Hexapoda</taxon>
        <taxon>Insecta</taxon>
        <taxon>Pterygota</taxon>
        <taxon>Neoptera</taxon>
        <taxon>Endopterygota</taxon>
        <taxon>Diptera</taxon>
        <taxon>Nematocera</taxon>
        <taxon>Psychodoidea</taxon>
        <taxon>Psychodidae</taxon>
        <taxon>Phlebotomus</taxon>
        <taxon>Phlebotomus</taxon>
    </lineage>
</organism>
<dbReference type="InterPro" id="IPR053308">
    <property type="entry name" value="Vago-like"/>
</dbReference>
<reference evidence="4" key="1">
    <citation type="submission" date="2022-08" db="UniProtKB">
        <authorList>
            <consortium name="EnsemblMetazoa"/>
        </authorList>
    </citation>
    <scope>IDENTIFICATION</scope>
    <source>
        <strain evidence="4">Israel</strain>
    </source>
</reference>
<dbReference type="AlphaFoldDB" id="A0A1B0GMK8"/>
<protein>
    <recommendedName>
        <fullName evidence="3">Single domain-containing protein</fullName>
    </recommendedName>
</protein>
<dbReference type="InterPro" id="IPR029277">
    <property type="entry name" value="SVWC_dom"/>
</dbReference>
<keyword evidence="5" id="KW-1185">Reference proteome</keyword>
<proteinExistence type="predicted"/>
<comment type="subcellular location">
    <subcellularLocation>
        <location evidence="1">Secreted</location>
    </subcellularLocation>
</comment>
<keyword evidence="2" id="KW-0964">Secreted</keyword>
<evidence type="ECO:0000313" key="4">
    <source>
        <dbReference type="EnsemblMetazoa" id="PPAI003195-PA"/>
    </source>
</evidence>
<evidence type="ECO:0000313" key="5">
    <source>
        <dbReference type="Proteomes" id="UP000092462"/>
    </source>
</evidence>
<dbReference type="PANTHER" id="PTHR39957:SF2">
    <property type="entry name" value="GEO11553P1"/>
    <property type="match status" value="1"/>
</dbReference>
<dbReference type="Proteomes" id="UP000092462">
    <property type="component" value="Unassembled WGS sequence"/>
</dbReference>
<name>A0A1B0GMK8_PHLPP</name>
<evidence type="ECO:0000259" key="3">
    <source>
        <dbReference type="SMART" id="SM01318"/>
    </source>
</evidence>